<accession>A0A0A9AB52</accession>
<evidence type="ECO:0000256" key="1">
    <source>
        <dbReference type="SAM" id="MobiDB-lite"/>
    </source>
</evidence>
<dbReference type="EMBL" id="GBRH01250762">
    <property type="protein sequence ID" value="JAD47133.1"/>
    <property type="molecule type" value="Transcribed_RNA"/>
</dbReference>
<protein>
    <submittedName>
        <fullName evidence="2">Uncharacterized protein</fullName>
    </submittedName>
</protein>
<feature type="region of interest" description="Disordered" evidence="1">
    <location>
        <begin position="1"/>
        <end position="23"/>
    </location>
</feature>
<organism evidence="2">
    <name type="scientific">Arundo donax</name>
    <name type="common">Giant reed</name>
    <name type="synonym">Donax arundinaceus</name>
    <dbReference type="NCBI Taxonomy" id="35708"/>
    <lineage>
        <taxon>Eukaryota</taxon>
        <taxon>Viridiplantae</taxon>
        <taxon>Streptophyta</taxon>
        <taxon>Embryophyta</taxon>
        <taxon>Tracheophyta</taxon>
        <taxon>Spermatophyta</taxon>
        <taxon>Magnoliopsida</taxon>
        <taxon>Liliopsida</taxon>
        <taxon>Poales</taxon>
        <taxon>Poaceae</taxon>
        <taxon>PACMAD clade</taxon>
        <taxon>Arundinoideae</taxon>
        <taxon>Arundineae</taxon>
        <taxon>Arundo</taxon>
    </lineage>
</organism>
<sequence length="23" mass="2317">MQGNNMQGKEIPAAAGVQTAVSN</sequence>
<reference evidence="2" key="1">
    <citation type="submission" date="2014-09" db="EMBL/GenBank/DDBJ databases">
        <authorList>
            <person name="Magalhaes I.L.F."/>
            <person name="Oliveira U."/>
            <person name="Santos F.R."/>
            <person name="Vidigal T.H.D.A."/>
            <person name="Brescovit A.D."/>
            <person name="Santos A.J."/>
        </authorList>
    </citation>
    <scope>NUCLEOTIDE SEQUENCE</scope>
    <source>
        <tissue evidence="2">Shoot tissue taken approximately 20 cm above the soil surface</tissue>
    </source>
</reference>
<proteinExistence type="predicted"/>
<dbReference type="AlphaFoldDB" id="A0A0A9AB52"/>
<name>A0A0A9AB52_ARUDO</name>
<reference evidence="2" key="2">
    <citation type="journal article" date="2015" name="Data Brief">
        <title>Shoot transcriptome of the giant reed, Arundo donax.</title>
        <authorList>
            <person name="Barrero R.A."/>
            <person name="Guerrero F.D."/>
            <person name="Moolhuijzen P."/>
            <person name="Goolsby J.A."/>
            <person name="Tidwell J."/>
            <person name="Bellgard S.E."/>
            <person name="Bellgard M.I."/>
        </authorList>
    </citation>
    <scope>NUCLEOTIDE SEQUENCE</scope>
    <source>
        <tissue evidence="2">Shoot tissue taken approximately 20 cm above the soil surface</tissue>
    </source>
</reference>
<evidence type="ECO:0000313" key="2">
    <source>
        <dbReference type="EMBL" id="JAD47133.1"/>
    </source>
</evidence>